<evidence type="ECO:0000313" key="5">
    <source>
        <dbReference type="EMBL" id="KAL2279393.1"/>
    </source>
</evidence>
<dbReference type="PANTHER" id="PTHR45750">
    <property type="entry name" value="GH11602P"/>
    <property type="match status" value="1"/>
</dbReference>
<feature type="region of interest" description="Disordered" evidence="3">
    <location>
        <begin position="362"/>
        <end position="585"/>
    </location>
</feature>
<dbReference type="Gene3D" id="1.20.920.10">
    <property type="entry name" value="Bromodomain-like"/>
    <property type="match status" value="1"/>
</dbReference>
<dbReference type="PROSITE" id="PS50014">
    <property type="entry name" value="BROMODOMAIN_2"/>
    <property type="match status" value="1"/>
</dbReference>
<feature type="compositionally biased region" description="Low complexity" evidence="3">
    <location>
        <begin position="472"/>
        <end position="481"/>
    </location>
</feature>
<dbReference type="Pfam" id="PF00439">
    <property type="entry name" value="Bromodomain"/>
    <property type="match status" value="1"/>
</dbReference>
<organism evidence="5 6">
    <name type="scientific">Diaporthe vaccinii</name>
    <dbReference type="NCBI Taxonomy" id="105482"/>
    <lineage>
        <taxon>Eukaryota</taxon>
        <taxon>Fungi</taxon>
        <taxon>Dikarya</taxon>
        <taxon>Ascomycota</taxon>
        <taxon>Pezizomycotina</taxon>
        <taxon>Sordariomycetes</taxon>
        <taxon>Sordariomycetidae</taxon>
        <taxon>Diaporthales</taxon>
        <taxon>Diaporthaceae</taxon>
        <taxon>Diaporthe</taxon>
        <taxon>Diaporthe eres species complex</taxon>
    </lineage>
</organism>
<feature type="compositionally biased region" description="Acidic residues" evidence="3">
    <location>
        <begin position="504"/>
        <end position="515"/>
    </location>
</feature>
<feature type="region of interest" description="Disordered" evidence="3">
    <location>
        <begin position="131"/>
        <end position="154"/>
    </location>
</feature>
<name>A0ABR4EAB7_9PEZI</name>
<gene>
    <name evidence="5" type="ORF">FJTKL_13463</name>
</gene>
<evidence type="ECO:0000256" key="3">
    <source>
        <dbReference type="SAM" id="MobiDB-lite"/>
    </source>
</evidence>
<reference evidence="5 6" key="1">
    <citation type="submission" date="2024-03" db="EMBL/GenBank/DDBJ databases">
        <title>A high-quality draft genome sequence of Diaporthe vaccinii, a causative agent of upright dieback and viscid rot disease in cranberry plants.</title>
        <authorList>
            <person name="Sarrasin M."/>
            <person name="Lang B.F."/>
            <person name="Burger G."/>
        </authorList>
    </citation>
    <scope>NUCLEOTIDE SEQUENCE [LARGE SCALE GENOMIC DNA]</scope>
    <source>
        <strain evidence="5 6">IS7</strain>
    </source>
</reference>
<dbReference type="InterPro" id="IPR036427">
    <property type="entry name" value="Bromodomain-like_sf"/>
</dbReference>
<evidence type="ECO:0000256" key="1">
    <source>
        <dbReference type="ARBA" id="ARBA00023117"/>
    </source>
</evidence>
<dbReference type="SUPFAM" id="SSF47370">
    <property type="entry name" value="Bromodomain"/>
    <property type="match status" value="1"/>
</dbReference>
<evidence type="ECO:0000259" key="4">
    <source>
        <dbReference type="PROSITE" id="PS50014"/>
    </source>
</evidence>
<feature type="compositionally biased region" description="Acidic residues" evidence="3">
    <location>
        <begin position="718"/>
        <end position="728"/>
    </location>
</feature>
<accession>A0ABR4EAB7</accession>
<feature type="compositionally biased region" description="Acidic residues" evidence="3">
    <location>
        <begin position="442"/>
        <end position="456"/>
    </location>
</feature>
<dbReference type="PANTHER" id="PTHR45750:SF3">
    <property type="entry name" value="HISTONE ACETYLTRANSFERASE"/>
    <property type="match status" value="1"/>
</dbReference>
<sequence>MASSLQPNPDGDDFEHKYRYLLVRLRDDPFPEEVILRRVKHLKEEVFPFLGRLHEVREKEAEELMAVYLKYNGPDGILKRYSQEYDEIKAMIAASEDTILLKDLNLYCLDDFSAKGAHHYPSGKITYDFEKDRGSKVGGEKRNSDSVDETEHVQPKPTINLVPFAGIDGVPHHHNMNPDDDPAWNVLLLEILHRLMAEKDGKPFIDEVDETEFEDYYPDIVRPRCLKFIEQGLKSDTSVGYGATAFFNDMHLLFWNCRYHNGPQSDYTTCAVNLETLMKALLREMGPLGERLLPYQAQYDAIDSLGLEGWADPEWVYFVPPFNRRLHSYKQEYDLPTVKHFAREQFRLGQERVRKLRKILATTESGTGQGADDSHVEGEAQPGGESRKRPREEDADATEEDPNHEPKRQRSLRDATPGPSNAGRLSPRRASAERLRASADNATDDVPEDEDAEVIEVQEPLASKQKQPTEEPAYSGAPGSSPGAGGSSYNVPSQAGRKRARTPEDDDSEGDDVEAEDGHGPEGSKRRRLMKGTPSVSHHIASPEAVPATPRQATPGPGDVEPGSAQSHLTSPAGPPTPQPVSFPTQYAVPSSSFLKFSRNAIPMSKIVKMGKKRPWLFSYKTAEGYGIYAFVTCPRGNCKHHFSSHPLRDYRAQDHILGCNQQIRDERDMVRQYARQVIKDEGRKSDLTIDWARKSNLHLLPADQQDNHPENFPLSPADDDDDDEEEA</sequence>
<dbReference type="EMBL" id="JBAWTH010000076">
    <property type="protein sequence ID" value="KAL2279393.1"/>
    <property type="molecule type" value="Genomic_DNA"/>
</dbReference>
<dbReference type="SMART" id="SM00297">
    <property type="entry name" value="BROMO"/>
    <property type="match status" value="1"/>
</dbReference>
<evidence type="ECO:0000256" key="2">
    <source>
        <dbReference type="PROSITE-ProRule" id="PRU00035"/>
    </source>
</evidence>
<feature type="region of interest" description="Disordered" evidence="3">
    <location>
        <begin position="699"/>
        <end position="728"/>
    </location>
</feature>
<keyword evidence="1 2" id="KW-0103">Bromodomain</keyword>
<feature type="compositionally biased region" description="Basic and acidic residues" evidence="3">
    <location>
        <begin position="401"/>
        <end position="413"/>
    </location>
</feature>
<dbReference type="Proteomes" id="UP001600888">
    <property type="component" value="Unassembled WGS sequence"/>
</dbReference>
<dbReference type="InterPro" id="IPR001487">
    <property type="entry name" value="Bromodomain"/>
</dbReference>
<dbReference type="InterPro" id="IPR037800">
    <property type="entry name" value="GCN5"/>
</dbReference>
<protein>
    <recommendedName>
        <fullName evidence="4">Bromo domain-containing protein</fullName>
    </recommendedName>
</protein>
<feature type="domain" description="Bromo" evidence="4">
    <location>
        <begin position="196"/>
        <end position="268"/>
    </location>
</feature>
<proteinExistence type="predicted"/>
<keyword evidence="6" id="KW-1185">Reference proteome</keyword>
<evidence type="ECO:0000313" key="6">
    <source>
        <dbReference type="Proteomes" id="UP001600888"/>
    </source>
</evidence>
<comment type="caution">
    <text evidence="5">The sequence shown here is derived from an EMBL/GenBank/DDBJ whole genome shotgun (WGS) entry which is preliminary data.</text>
</comment>